<evidence type="ECO:0000313" key="2">
    <source>
        <dbReference type="EMBL" id="USP95497.1"/>
    </source>
</evidence>
<sequence>MKKVISIAFTLVLSLGILSPIAFAKSGEVKFDLTRRHLSGDDTGNYHNLKKGTVVLKTTAYTDYSSSISYTVQLVQSKDWAIDKYYSSKKQKAGSNKRISNSATWSVSAKGKYYLIFDKGADHVRLKGDGTIKNK</sequence>
<evidence type="ECO:0000313" key="3">
    <source>
        <dbReference type="Proteomes" id="UP001057348"/>
    </source>
</evidence>
<gene>
    <name evidence="2" type="ORF">MKF32_20310</name>
</gene>
<dbReference type="Proteomes" id="UP001057348">
    <property type="component" value="Chromosome"/>
</dbReference>
<keyword evidence="1" id="KW-0732">Signal</keyword>
<accession>A0ABY4XYP9</accession>
<name>A0ABY4XYP9_BACVA</name>
<organism evidence="2 3">
    <name type="scientific">Bacillus vallismortis</name>
    <dbReference type="NCBI Taxonomy" id="72361"/>
    <lineage>
        <taxon>Bacteria</taxon>
        <taxon>Bacillati</taxon>
        <taxon>Bacillota</taxon>
        <taxon>Bacilli</taxon>
        <taxon>Bacillales</taxon>
        <taxon>Bacillaceae</taxon>
        <taxon>Bacillus</taxon>
    </lineage>
</organism>
<reference evidence="2" key="1">
    <citation type="submission" date="2022-02" db="EMBL/GenBank/DDBJ databases">
        <title>Draft Genome Sequence of Bacillus vallismortis Strain BL01, Isolated from Artemisia lerchiana Web. Roots.</title>
        <authorList>
            <person name="Chebotar V.K."/>
            <person name="Gancheva M.S."/>
            <person name="Chizhevskaya E.P."/>
            <person name="Komarova O.V."/>
            <person name="Baganova M.E."/>
            <person name="Zaplatkin A.N."/>
            <person name="Pishchik V.N."/>
        </authorList>
    </citation>
    <scope>NUCLEOTIDE SEQUENCE</scope>
    <source>
        <strain evidence="2">BL01</strain>
    </source>
</reference>
<keyword evidence="3" id="KW-1185">Reference proteome</keyword>
<proteinExistence type="predicted"/>
<dbReference type="RefSeq" id="WP_253268740.1">
    <property type="nucleotide sequence ID" value="NZ_CP092751.1"/>
</dbReference>
<feature type="chain" id="PRO_5046525576" evidence="1">
    <location>
        <begin position="25"/>
        <end position="135"/>
    </location>
</feature>
<dbReference type="EMBL" id="CP092751">
    <property type="protein sequence ID" value="USP95497.1"/>
    <property type="molecule type" value="Genomic_DNA"/>
</dbReference>
<protein>
    <submittedName>
        <fullName evidence="2">Uncharacterized protein</fullName>
    </submittedName>
</protein>
<feature type="signal peptide" evidence="1">
    <location>
        <begin position="1"/>
        <end position="24"/>
    </location>
</feature>
<evidence type="ECO:0000256" key="1">
    <source>
        <dbReference type="SAM" id="SignalP"/>
    </source>
</evidence>